<gene>
    <name evidence="8" type="ORF">ESO86_03115</name>
</gene>
<feature type="binding site" evidence="6">
    <location>
        <position position="278"/>
    </location>
    <ligand>
        <name>Zn(2+)</name>
        <dbReference type="ChEBI" id="CHEBI:29105"/>
        <note>catalytic</note>
    </ligand>
</feature>
<dbReference type="GO" id="GO:0043103">
    <property type="term" value="P:hypoxanthine salvage"/>
    <property type="evidence" value="ECO:0007669"/>
    <property type="project" value="UniProtKB-UniRule"/>
</dbReference>
<keyword evidence="5 6" id="KW-0546">Nucleotide metabolism</keyword>
<dbReference type="SUPFAM" id="SSF51556">
    <property type="entry name" value="Metallo-dependent hydrolases"/>
    <property type="match status" value="1"/>
</dbReference>
<dbReference type="NCBIfam" id="NF006850">
    <property type="entry name" value="PRK09358.1-6"/>
    <property type="match status" value="1"/>
</dbReference>
<dbReference type="EC" id="3.5.4.2" evidence="6"/>
<organism evidence="8 9">
    <name type="scientific">Agromyces binzhouensis</name>
    <dbReference type="NCBI Taxonomy" id="1817495"/>
    <lineage>
        <taxon>Bacteria</taxon>
        <taxon>Bacillati</taxon>
        <taxon>Actinomycetota</taxon>
        <taxon>Actinomycetes</taxon>
        <taxon>Micrococcales</taxon>
        <taxon>Microbacteriaceae</taxon>
        <taxon>Agromyces</taxon>
    </lineage>
</organism>
<evidence type="ECO:0000256" key="1">
    <source>
        <dbReference type="ARBA" id="ARBA00022490"/>
    </source>
</evidence>
<dbReference type="PANTHER" id="PTHR43114:SF6">
    <property type="entry name" value="ADENINE DEAMINASE"/>
    <property type="match status" value="1"/>
</dbReference>
<dbReference type="HAMAP" id="MF_01962">
    <property type="entry name" value="Adenine_deaminase"/>
    <property type="match status" value="1"/>
</dbReference>
<reference evidence="8 9" key="1">
    <citation type="submission" date="2019-01" db="EMBL/GenBank/DDBJ databases">
        <authorList>
            <person name="Li J."/>
        </authorList>
    </citation>
    <scope>NUCLEOTIDE SEQUENCE [LARGE SCALE GENOMIC DNA]</scope>
    <source>
        <strain evidence="8 9">CGMCC 4.7180</strain>
    </source>
</reference>
<dbReference type="OrthoDB" id="105475at2"/>
<feature type="binding site" evidence="6">
    <location>
        <position position="19"/>
    </location>
    <ligand>
        <name>Zn(2+)</name>
        <dbReference type="ChEBI" id="CHEBI:29105"/>
        <note>catalytic</note>
    </ligand>
</feature>
<dbReference type="CDD" id="cd01320">
    <property type="entry name" value="ADA"/>
    <property type="match status" value="1"/>
</dbReference>
<evidence type="ECO:0000256" key="4">
    <source>
        <dbReference type="ARBA" id="ARBA00022833"/>
    </source>
</evidence>
<sequence>MSYLHGRVVRPPVAELHLHLEGTLEPAFIIETAAKHGIELPWRSLEHLEAQYDFTDLQSFLDLLYVNLEVLRDEDDFAEVTRRYLARASAAGVRHAEIFFDVQAHTRRGIPADTVIGGIRSALDQSLVDHGMTTMLIMSFWRDLPPEDAMDALTEVLDAGLPIDGIGLDSAEVGSPPSLFVDVYRAASEAGLHVVAHAGEEGPPEYVWEALDLLHVERVDHGIRSLEDPELVARLVRDRVPLTVCPLSNVRLRTVETMAEHPLPRMLELGLLVSVNSDDPAYFGGYVDANFDAVVGEFDLDEGTVEQLARNSVDSAFLEPTERARLHAEIDAWRDRSD</sequence>
<dbReference type="GO" id="GO:0005829">
    <property type="term" value="C:cytosol"/>
    <property type="evidence" value="ECO:0007669"/>
    <property type="project" value="TreeGrafter"/>
</dbReference>
<feature type="domain" description="Adenosine deaminase" evidence="7">
    <location>
        <begin position="12"/>
        <end position="333"/>
    </location>
</feature>
<comment type="similarity">
    <text evidence="6">Belongs to the metallo-dependent hydrolases superfamily. Adenosine and AMP deaminases family. Adenine deaminase type 2 subfamily.</text>
</comment>
<dbReference type="Proteomes" id="UP000292881">
    <property type="component" value="Unassembled WGS sequence"/>
</dbReference>
<proteinExistence type="inferred from homology"/>
<comment type="cofactor">
    <cofactor evidence="6">
        <name>Zn(2+)</name>
        <dbReference type="ChEBI" id="CHEBI:29105"/>
    </cofactor>
    <text evidence="6">Binds 1 zinc ion per subunit.</text>
</comment>
<dbReference type="GO" id="GO:0000034">
    <property type="term" value="F:adenine deaminase activity"/>
    <property type="evidence" value="ECO:0007669"/>
    <property type="project" value="UniProtKB-UniRule"/>
</dbReference>
<keyword evidence="4 6" id="KW-0862">Zinc</keyword>
<feature type="site" description="Important for catalytic activity" evidence="6">
    <location>
        <position position="221"/>
    </location>
</feature>
<comment type="function">
    <text evidence="6">Catalyzes the hydrolytic deamination of adenine to hypoxanthine. Plays an important role in the purine salvage pathway and in nitrogen catabolism.</text>
</comment>
<dbReference type="EMBL" id="SDPL01000026">
    <property type="protein sequence ID" value="RXZ50227.1"/>
    <property type="molecule type" value="Genomic_DNA"/>
</dbReference>
<evidence type="ECO:0000256" key="6">
    <source>
        <dbReference type="HAMAP-Rule" id="MF_01962"/>
    </source>
</evidence>
<keyword evidence="1" id="KW-0963">Cytoplasm</keyword>
<evidence type="ECO:0000256" key="5">
    <source>
        <dbReference type="ARBA" id="ARBA00023080"/>
    </source>
</evidence>
<evidence type="ECO:0000256" key="3">
    <source>
        <dbReference type="ARBA" id="ARBA00022801"/>
    </source>
</evidence>
<comment type="catalytic activity">
    <reaction evidence="6">
        <text>adenine + H2O + H(+) = hypoxanthine + NH4(+)</text>
        <dbReference type="Rhea" id="RHEA:23688"/>
        <dbReference type="ChEBI" id="CHEBI:15377"/>
        <dbReference type="ChEBI" id="CHEBI:15378"/>
        <dbReference type="ChEBI" id="CHEBI:16708"/>
        <dbReference type="ChEBI" id="CHEBI:17368"/>
        <dbReference type="ChEBI" id="CHEBI:28938"/>
        <dbReference type="EC" id="3.5.4.2"/>
    </reaction>
</comment>
<name>A0A4Q2JUG3_9MICO</name>
<protein>
    <recommendedName>
        <fullName evidence="6">Adenine deaminase</fullName>
        <shortName evidence="6">ADE</shortName>
        <ecNumber evidence="6">3.5.4.2</ecNumber>
    </recommendedName>
    <alternativeName>
        <fullName evidence="6">Adenine aminohydrolase</fullName>
        <shortName evidence="6">AAH</shortName>
    </alternativeName>
</protein>
<feature type="active site" description="Proton donor" evidence="6">
    <location>
        <position position="200"/>
    </location>
</feature>
<dbReference type="GO" id="GO:0009168">
    <property type="term" value="P:purine ribonucleoside monophosphate biosynthetic process"/>
    <property type="evidence" value="ECO:0007669"/>
    <property type="project" value="InterPro"/>
</dbReference>
<dbReference type="AlphaFoldDB" id="A0A4Q2JUG3"/>
<evidence type="ECO:0000256" key="2">
    <source>
        <dbReference type="ARBA" id="ARBA00022723"/>
    </source>
</evidence>
<evidence type="ECO:0000259" key="7">
    <source>
        <dbReference type="Pfam" id="PF00962"/>
    </source>
</evidence>
<dbReference type="PROSITE" id="PS00485">
    <property type="entry name" value="A_DEAMINASE"/>
    <property type="match status" value="1"/>
</dbReference>
<dbReference type="GO" id="GO:0006146">
    <property type="term" value="P:adenine catabolic process"/>
    <property type="evidence" value="ECO:0007669"/>
    <property type="project" value="UniProtKB-UniRule"/>
</dbReference>
<evidence type="ECO:0000313" key="8">
    <source>
        <dbReference type="EMBL" id="RXZ50227.1"/>
    </source>
</evidence>
<dbReference type="InterPro" id="IPR001365">
    <property type="entry name" value="A_deaminase_dom"/>
</dbReference>
<accession>A0A4Q2JUG3</accession>
<feature type="binding site" evidence="6">
    <location>
        <position position="279"/>
    </location>
    <ligand>
        <name>substrate</name>
    </ligand>
</feature>
<feature type="binding site" evidence="6">
    <location>
        <position position="17"/>
    </location>
    <ligand>
        <name>Zn(2+)</name>
        <dbReference type="ChEBI" id="CHEBI:29105"/>
        <note>catalytic</note>
    </ligand>
</feature>
<feature type="binding site" evidence="6">
    <location>
        <position position="197"/>
    </location>
    <ligand>
        <name>Zn(2+)</name>
        <dbReference type="ChEBI" id="CHEBI:29105"/>
        <note>catalytic</note>
    </ligand>
</feature>
<dbReference type="InterPro" id="IPR028892">
    <property type="entry name" value="ADE"/>
</dbReference>
<evidence type="ECO:0000313" key="9">
    <source>
        <dbReference type="Proteomes" id="UP000292881"/>
    </source>
</evidence>
<dbReference type="GO" id="GO:0009117">
    <property type="term" value="P:nucleotide metabolic process"/>
    <property type="evidence" value="ECO:0007669"/>
    <property type="project" value="UniProtKB-KW"/>
</dbReference>
<dbReference type="PANTHER" id="PTHR43114">
    <property type="entry name" value="ADENINE DEAMINASE"/>
    <property type="match status" value="1"/>
</dbReference>
<dbReference type="InterPro" id="IPR006330">
    <property type="entry name" value="Ado/ade_deaminase"/>
</dbReference>
<dbReference type="Gene3D" id="3.20.20.140">
    <property type="entry name" value="Metal-dependent hydrolases"/>
    <property type="match status" value="1"/>
</dbReference>
<comment type="caution">
    <text evidence="8">The sequence shown here is derived from an EMBL/GenBank/DDBJ whole genome shotgun (WGS) entry which is preliminary data.</text>
</comment>
<keyword evidence="3 6" id="KW-0378">Hydrolase</keyword>
<dbReference type="NCBIfam" id="TIGR01430">
    <property type="entry name" value="aden_deam"/>
    <property type="match status" value="1"/>
</dbReference>
<dbReference type="GO" id="GO:0008270">
    <property type="term" value="F:zinc ion binding"/>
    <property type="evidence" value="ECO:0007669"/>
    <property type="project" value="UniProtKB-UniRule"/>
</dbReference>
<dbReference type="Pfam" id="PF00962">
    <property type="entry name" value="A_deaminase"/>
    <property type="match status" value="1"/>
</dbReference>
<keyword evidence="9" id="KW-1185">Reference proteome</keyword>
<dbReference type="InterPro" id="IPR032466">
    <property type="entry name" value="Metal_Hydrolase"/>
</dbReference>
<keyword evidence="2 6" id="KW-0479">Metal-binding</keyword>
<dbReference type="InterPro" id="IPR006650">
    <property type="entry name" value="A/AMP_deam_AS"/>
</dbReference>